<dbReference type="EMBL" id="JANBVB010001378">
    <property type="protein sequence ID" value="KAJ2890383.1"/>
    <property type="molecule type" value="Genomic_DNA"/>
</dbReference>
<keyword evidence="2" id="KW-1185">Reference proteome</keyword>
<evidence type="ECO:0000313" key="1">
    <source>
        <dbReference type="EMBL" id="KAJ2890383.1"/>
    </source>
</evidence>
<organism evidence="1 2">
    <name type="scientific">Coemansia aciculifera</name>
    <dbReference type="NCBI Taxonomy" id="417176"/>
    <lineage>
        <taxon>Eukaryota</taxon>
        <taxon>Fungi</taxon>
        <taxon>Fungi incertae sedis</taxon>
        <taxon>Zoopagomycota</taxon>
        <taxon>Kickxellomycotina</taxon>
        <taxon>Kickxellomycetes</taxon>
        <taxon>Kickxellales</taxon>
        <taxon>Kickxellaceae</taxon>
        <taxon>Coemansia</taxon>
    </lineage>
</organism>
<gene>
    <name evidence="1" type="ORF">IWW38_004165</name>
</gene>
<protein>
    <submittedName>
        <fullName evidence="1">Uncharacterized protein</fullName>
    </submittedName>
</protein>
<evidence type="ECO:0000313" key="2">
    <source>
        <dbReference type="Proteomes" id="UP001139981"/>
    </source>
</evidence>
<sequence>MPFTFHTHSGQFCRHASGDLEGVVRAAISKGMLVLGLSEHMPRQRTQDLYPEESDMTTQDLYTAFSSYVAEARRLQAKYAGQIEILVGAETEYITGDSLLEAKRLRQEHALDYLVGSVHHIDEQPLDFSQDLYDRLAVDHFKGDRAAMFARYFDQQLELLQALQPEVIGHFDLVRIFGATASVGDPLLESEEVRRRASRNIDYAISYGALFEVNSRAWKKGLRDAYPQRDLLAEILRKGGRVTVSDDCHGENDVGMYYGRLRAYLQEMGAHDLWYLRRDEGRVQALVLEGGTEHDFWTAQWLAEEGGGGSARMTTTPPL</sequence>
<comment type="caution">
    <text evidence="1">The sequence shown here is derived from an EMBL/GenBank/DDBJ whole genome shotgun (WGS) entry which is preliminary data.</text>
</comment>
<reference evidence="1" key="1">
    <citation type="submission" date="2022-07" db="EMBL/GenBank/DDBJ databases">
        <title>Phylogenomic reconstructions and comparative analyses of Kickxellomycotina fungi.</title>
        <authorList>
            <person name="Reynolds N.K."/>
            <person name="Stajich J.E."/>
            <person name="Barry K."/>
            <person name="Grigoriev I.V."/>
            <person name="Crous P."/>
            <person name="Smith M.E."/>
        </authorList>
    </citation>
    <scope>NUCLEOTIDE SEQUENCE</scope>
    <source>
        <strain evidence="1">CBS 190363</strain>
    </source>
</reference>
<name>A0ACC1LZP9_9FUNG</name>
<accession>A0ACC1LZP9</accession>
<dbReference type="Proteomes" id="UP001139981">
    <property type="component" value="Unassembled WGS sequence"/>
</dbReference>
<proteinExistence type="predicted"/>